<feature type="transmembrane region" description="Helical" evidence="2">
    <location>
        <begin position="203"/>
        <end position="222"/>
    </location>
</feature>
<gene>
    <name evidence="3" type="ORF">BGZ65_001950</name>
</gene>
<feature type="transmembrane region" description="Helical" evidence="2">
    <location>
        <begin position="6"/>
        <end position="26"/>
    </location>
</feature>
<sequence>MSHFAVAYGLVASFCFFWIPLSYFYFEEIEEDQPVGRRLLAAFKYTFFFVLVACILLLTGLFMTPNQHENRDLEWLRKVLTDLEGTGALAFVAGVLCLVGMGVLVFYAAPGLSILPMHLLGGLKSSAVKLIDINTELAANREQQNDITNRYQPSNRQISEQDREAIRKLSRQELLLQNRSRIAQRVRDSWANKCHWIIRPFEFILGIAAASLTALLITSIAVTTIENLTEGVCGAPCGYILTHSTLMNPLNRLFLKLSPFFPVDYILMLMIIMYMFLATTKGIISIGIRFLWVNMYRFRRAATQAQGLLAATMLLMLSLSGLCYSLTMSVAPDYFMFGSQKYCNHTIVAPIRDCSEYPTLIIPCHIGAPEDLCTPTVTSSLILKIILGTPSLGIAFYYTQWVFLVVFILAFVYNSIQGCRKGFGVDLVHEDPEDIDDIESRSLLGAIGAMSPDDGRRRAGRRGLLIPGGEASYGSIQSMGPGIGSRATPMPNSSGTGVTSRR</sequence>
<dbReference type="PANTHER" id="PTHR16130">
    <property type="entry name" value="LYSOSOMAL COBALAMIN TRANSPORTER-RELATED"/>
    <property type="match status" value="1"/>
</dbReference>
<dbReference type="PANTHER" id="PTHR16130:SF2">
    <property type="entry name" value="LYSOSOMAL COBALAMIN TRANSPORT ESCORT PROTEIN LMBD1"/>
    <property type="match status" value="1"/>
</dbReference>
<feature type="transmembrane region" description="Helical" evidence="2">
    <location>
        <begin position="265"/>
        <end position="288"/>
    </location>
</feature>
<protein>
    <recommendedName>
        <fullName evidence="5">Lysosomal cobalamin transporter</fullName>
    </recommendedName>
</protein>
<dbReference type="AlphaFoldDB" id="A0A9P6INJ8"/>
<feature type="compositionally biased region" description="Polar residues" evidence="1">
    <location>
        <begin position="490"/>
        <end position="502"/>
    </location>
</feature>
<evidence type="ECO:0000313" key="4">
    <source>
        <dbReference type="Proteomes" id="UP000749646"/>
    </source>
</evidence>
<feature type="transmembrane region" description="Helical" evidence="2">
    <location>
        <begin position="394"/>
        <end position="413"/>
    </location>
</feature>
<accession>A0A9P6INJ8</accession>
<keyword evidence="4" id="KW-1185">Reference proteome</keyword>
<feature type="region of interest" description="Disordered" evidence="1">
    <location>
        <begin position="472"/>
        <end position="502"/>
    </location>
</feature>
<dbReference type="GO" id="GO:0072665">
    <property type="term" value="P:protein localization to vacuole"/>
    <property type="evidence" value="ECO:0007669"/>
    <property type="project" value="TreeGrafter"/>
</dbReference>
<feature type="transmembrane region" description="Helical" evidence="2">
    <location>
        <begin position="308"/>
        <end position="327"/>
    </location>
</feature>
<dbReference type="OrthoDB" id="73273at2759"/>
<organism evidence="3 4">
    <name type="scientific">Modicella reniformis</name>
    <dbReference type="NCBI Taxonomy" id="1440133"/>
    <lineage>
        <taxon>Eukaryota</taxon>
        <taxon>Fungi</taxon>
        <taxon>Fungi incertae sedis</taxon>
        <taxon>Mucoromycota</taxon>
        <taxon>Mortierellomycotina</taxon>
        <taxon>Mortierellomycetes</taxon>
        <taxon>Mortierellales</taxon>
        <taxon>Mortierellaceae</taxon>
        <taxon>Modicella</taxon>
    </lineage>
</organism>
<keyword evidence="2" id="KW-1133">Transmembrane helix</keyword>
<evidence type="ECO:0000256" key="2">
    <source>
        <dbReference type="SAM" id="Phobius"/>
    </source>
</evidence>
<proteinExistence type="predicted"/>
<dbReference type="Proteomes" id="UP000749646">
    <property type="component" value="Unassembled WGS sequence"/>
</dbReference>
<evidence type="ECO:0000313" key="3">
    <source>
        <dbReference type="EMBL" id="KAF9941716.1"/>
    </source>
</evidence>
<evidence type="ECO:0008006" key="5">
    <source>
        <dbReference type="Google" id="ProtNLM"/>
    </source>
</evidence>
<comment type="caution">
    <text evidence="3">The sequence shown here is derived from an EMBL/GenBank/DDBJ whole genome shotgun (WGS) entry which is preliminary data.</text>
</comment>
<feature type="transmembrane region" description="Helical" evidence="2">
    <location>
        <begin position="47"/>
        <end position="65"/>
    </location>
</feature>
<dbReference type="GO" id="GO:0005774">
    <property type="term" value="C:vacuolar membrane"/>
    <property type="evidence" value="ECO:0007669"/>
    <property type="project" value="TreeGrafter"/>
</dbReference>
<reference evidence="3" key="1">
    <citation type="journal article" date="2020" name="Fungal Divers.">
        <title>Resolving the Mortierellaceae phylogeny through synthesis of multi-gene phylogenetics and phylogenomics.</title>
        <authorList>
            <person name="Vandepol N."/>
            <person name="Liber J."/>
            <person name="Desiro A."/>
            <person name="Na H."/>
            <person name="Kennedy M."/>
            <person name="Barry K."/>
            <person name="Grigoriev I.V."/>
            <person name="Miller A.N."/>
            <person name="O'Donnell K."/>
            <person name="Stajich J.E."/>
            <person name="Bonito G."/>
        </authorList>
    </citation>
    <scope>NUCLEOTIDE SEQUENCE</scope>
    <source>
        <strain evidence="3">MES-2147</strain>
    </source>
</reference>
<dbReference type="InterPro" id="IPR050854">
    <property type="entry name" value="LMBD1_LysCbl_Transport"/>
</dbReference>
<name>A0A9P6INJ8_9FUNG</name>
<evidence type="ECO:0000256" key="1">
    <source>
        <dbReference type="SAM" id="MobiDB-lite"/>
    </source>
</evidence>
<keyword evidence="2" id="KW-0472">Membrane</keyword>
<dbReference type="EMBL" id="JAAAHW010009396">
    <property type="protein sequence ID" value="KAF9941716.1"/>
    <property type="molecule type" value="Genomic_DNA"/>
</dbReference>
<feature type="transmembrane region" description="Helical" evidence="2">
    <location>
        <begin position="85"/>
        <end position="109"/>
    </location>
</feature>
<keyword evidence="2" id="KW-0812">Transmembrane</keyword>